<dbReference type="InterPro" id="IPR019627">
    <property type="entry name" value="YAcAr"/>
</dbReference>
<accession>A0ABS0DJL5</accession>
<gene>
    <name evidence="2" type="ORF">IU449_26820</name>
</gene>
<comment type="caution">
    <text evidence="2">The sequence shown here is derived from an EMBL/GenBank/DDBJ whole genome shotgun (WGS) entry which is preliminary data.</text>
</comment>
<evidence type="ECO:0000259" key="1">
    <source>
        <dbReference type="Pfam" id="PF10686"/>
    </source>
</evidence>
<dbReference type="EMBL" id="JADLQN010000010">
    <property type="protein sequence ID" value="MBF6358113.1"/>
    <property type="molecule type" value="Genomic_DNA"/>
</dbReference>
<feature type="domain" description="YspA cpYpsA-related SLOG" evidence="1">
    <location>
        <begin position="3"/>
        <end position="68"/>
    </location>
</feature>
<protein>
    <submittedName>
        <fullName evidence="2">DUF2493 domain-containing protein</fullName>
    </submittedName>
</protein>
<dbReference type="Pfam" id="PF10686">
    <property type="entry name" value="YAcAr"/>
    <property type="match status" value="1"/>
</dbReference>
<reference evidence="2 3" key="1">
    <citation type="submission" date="2020-10" db="EMBL/GenBank/DDBJ databases">
        <title>Identification of Nocardia species via Next-generation sequencing and recognition of intraspecies genetic diversity.</title>
        <authorList>
            <person name="Li P."/>
            <person name="Li P."/>
            <person name="Lu B."/>
        </authorList>
    </citation>
    <scope>NUCLEOTIDE SEQUENCE [LARGE SCALE GENOMIC DNA]</scope>
    <source>
        <strain evidence="2 3">BJ06-0143</strain>
    </source>
</reference>
<organism evidence="2 3">
    <name type="scientific">Nocardia higoensis</name>
    <dbReference type="NCBI Taxonomy" id="228599"/>
    <lineage>
        <taxon>Bacteria</taxon>
        <taxon>Bacillati</taxon>
        <taxon>Actinomycetota</taxon>
        <taxon>Actinomycetes</taxon>
        <taxon>Mycobacteriales</taxon>
        <taxon>Nocardiaceae</taxon>
        <taxon>Nocardia</taxon>
    </lineage>
</organism>
<evidence type="ECO:0000313" key="3">
    <source>
        <dbReference type="Proteomes" id="UP000707731"/>
    </source>
</evidence>
<name>A0ABS0DJL5_9NOCA</name>
<keyword evidence="3" id="KW-1185">Reference proteome</keyword>
<dbReference type="Proteomes" id="UP000707731">
    <property type="component" value="Unassembled WGS sequence"/>
</dbReference>
<dbReference type="RefSeq" id="WP_195004952.1">
    <property type="nucleotide sequence ID" value="NZ_JADLQN010000010.1"/>
</dbReference>
<proteinExistence type="predicted"/>
<sequence length="119" mass="13062">MKRLLITGSRNWRDRQTIRDALAQAWRNLQPGPIVLVHGAARGADTIAADIWTRGGLPVEAHPADWNRDGLRAGPIRNQAMIDLGAHLCLAFPLGESKGTRHCINRARVAGIPVRVYEG</sequence>
<evidence type="ECO:0000313" key="2">
    <source>
        <dbReference type="EMBL" id="MBF6358113.1"/>
    </source>
</evidence>